<gene>
    <name evidence="2" type="ORF">OE699_05425</name>
</gene>
<accession>A0ABT2ZX10</accession>
<name>A0ABT2ZX10_9RHOB</name>
<feature type="compositionally biased region" description="Low complexity" evidence="1">
    <location>
        <begin position="449"/>
        <end position="463"/>
    </location>
</feature>
<evidence type="ECO:0000313" key="3">
    <source>
        <dbReference type="Proteomes" id="UP001526166"/>
    </source>
</evidence>
<protein>
    <recommendedName>
        <fullName evidence="4">DUF5801 domain-containing protein</fullName>
    </recommendedName>
</protein>
<evidence type="ECO:0000313" key="2">
    <source>
        <dbReference type="EMBL" id="MCV2878288.1"/>
    </source>
</evidence>
<dbReference type="Proteomes" id="UP001526166">
    <property type="component" value="Unassembled WGS sequence"/>
</dbReference>
<sequence length="710" mass="74594">GTSAHDEVLDLVATDGYLGVQRDYTVYDHDGDFASDSAIKDITPFIDFGDDGPTASVSASGNAVSTFALNLDETEGSPDRYGSGDAVQDNDSGADDVTNTDIGGITPFGQKTTAVSGGLKTLFTVSTDPGQDDPGATSYKFEFVLTDGDADGVETTLKTSVNGETIVLTLEDLDGDGVNELVGREETSDAVAFVVSIENPTSGTDAQLTFRQMLAFEHPTSPSTYDELASILTAQDNDSVGIKLTVTQTDSEGDSEAATHTRTIVDDTNTIFSSDDDGPDIGGVDNDIADADIKFVSSGANSSAEVDLEAAMGRDFDGSSGGVTITDFEPTLVYSYPNLTLTLTGDYTDDTMKEVVYYIEDGTAGYDGTETVYFRMLLDDSDANPANWTYTWSSEQDPPEPNLEFDFDGFPSGQQIYGVFGPNSPTGNGDALLVIPDGIVLKANGTRDSSASTSLNSSNAEASGTALGISGQSVDDGETMYFFSIEEPTDAITVGATGFDKTSYKNGNTLDFDGFIDRTSAQIEIAQTTPNGSEVDLTIAAYNMTSNDAPVSSTTFLQNPLGVAHTTVQITSVKIYDGEPMEDESNLVATATISGDGSTESFVIEAAYAGIYTGTVIDNGDKTVEVTDVLDDYTVEVGTASGADTFGVTNTDDDGDSFDIGGVNFLEAQLTPDKQLDWEITITDFDGDTDSVDITTGIDGTDPTDTLVVI</sequence>
<dbReference type="RefSeq" id="WP_263847341.1">
    <property type="nucleotide sequence ID" value="NZ_JAOWKW010000004.1"/>
</dbReference>
<keyword evidence="3" id="KW-1185">Reference proteome</keyword>
<reference evidence="2 3" key="1">
    <citation type="submission" date="2022-10" db="EMBL/GenBank/DDBJ databases">
        <title>Sinirhodobacter sp. nov., isolated from ocean surface sediments.</title>
        <authorList>
            <person name="He W."/>
            <person name="Wang L."/>
            <person name="Zhang D.-F."/>
        </authorList>
    </citation>
    <scope>NUCLEOTIDE SEQUENCE [LARGE SCALE GENOMIC DNA]</scope>
    <source>
        <strain evidence="2 3">WL0115</strain>
    </source>
</reference>
<evidence type="ECO:0000256" key="1">
    <source>
        <dbReference type="SAM" id="MobiDB-lite"/>
    </source>
</evidence>
<dbReference type="EMBL" id="JAOWKW010000004">
    <property type="protein sequence ID" value="MCV2878288.1"/>
    <property type="molecule type" value="Genomic_DNA"/>
</dbReference>
<evidence type="ECO:0008006" key="4">
    <source>
        <dbReference type="Google" id="ProtNLM"/>
    </source>
</evidence>
<feature type="non-terminal residue" evidence="2">
    <location>
        <position position="1"/>
    </location>
</feature>
<organism evidence="2 3">
    <name type="scientific">Sedimentimonas flavescens</name>
    <dbReference type="NCBI Taxonomy" id="2851012"/>
    <lineage>
        <taxon>Bacteria</taxon>
        <taxon>Pseudomonadati</taxon>
        <taxon>Pseudomonadota</taxon>
        <taxon>Alphaproteobacteria</taxon>
        <taxon>Rhodobacterales</taxon>
        <taxon>Rhodobacter group</taxon>
        <taxon>Sedimentimonas</taxon>
    </lineage>
</organism>
<proteinExistence type="predicted"/>
<feature type="region of interest" description="Disordered" evidence="1">
    <location>
        <begin position="446"/>
        <end position="470"/>
    </location>
</feature>
<feature type="region of interest" description="Disordered" evidence="1">
    <location>
        <begin position="74"/>
        <end position="94"/>
    </location>
</feature>
<comment type="caution">
    <text evidence="2">The sequence shown here is derived from an EMBL/GenBank/DDBJ whole genome shotgun (WGS) entry which is preliminary data.</text>
</comment>